<proteinExistence type="predicted"/>
<organism evidence="2 3">
    <name type="scientific">Gemmata palustris</name>
    <dbReference type="NCBI Taxonomy" id="2822762"/>
    <lineage>
        <taxon>Bacteria</taxon>
        <taxon>Pseudomonadati</taxon>
        <taxon>Planctomycetota</taxon>
        <taxon>Planctomycetia</taxon>
        <taxon>Gemmatales</taxon>
        <taxon>Gemmataceae</taxon>
        <taxon>Gemmata</taxon>
    </lineage>
</organism>
<comment type="caution">
    <text evidence="2">The sequence shown here is derived from an EMBL/GenBank/DDBJ whole genome shotgun (WGS) entry which is preliminary data.</text>
</comment>
<reference evidence="2 3" key="1">
    <citation type="submission" date="2021-04" db="EMBL/GenBank/DDBJ databases">
        <authorList>
            <person name="Ivanova A."/>
        </authorList>
    </citation>
    <scope>NUCLEOTIDE SEQUENCE [LARGE SCALE GENOMIC DNA]</scope>
    <source>
        <strain evidence="2 3">G18</strain>
    </source>
</reference>
<sequence>MTTDPKLDAITAWAEAIARSARTPLDRMDSALTRAEAKIAQIRESIARRDRELGLSTRDASTGA</sequence>
<protein>
    <submittedName>
        <fullName evidence="2">Uncharacterized protein</fullName>
    </submittedName>
</protein>
<gene>
    <name evidence="2" type="ORF">J8F10_16730</name>
</gene>
<dbReference type="RefSeq" id="WP_210655491.1">
    <property type="nucleotide sequence ID" value="NZ_JAGKQQ010000001.1"/>
</dbReference>
<keyword evidence="3" id="KW-1185">Reference proteome</keyword>
<dbReference type="Proteomes" id="UP000676565">
    <property type="component" value="Unassembled WGS sequence"/>
</dbReference>
<dbReference type="EMBL" id="JAGKQQ010000001">
    <property type="protein sequence ID" value="MBP3956918.1"/>
    <property type="molecule type" value="Genomic_DNA"/>
</dbReference>
<name>A0ABS5BT89_9BACT</name>
<feature type="coiled-coil region" evidence="1">
    <location>
        <begin position="25"/>
        <end position="52"/>
    </location>
</feature>
<evidence type="ECO:0000313" key="2">
    <source>
        <dbReference type="EMBL" id="MBP3956918.1"/>
    </source>
</evidence>
<accession>A0ABS5BT89</accession>
<evidence type="ECO:0000256" key="1">
    <source>
        <dbReference type="SAM" id="Coils"/>
    </source>
</evidence>
<evidence type="ECO:0000313" key="3">
    <source>
        <dbReference type="Proteomes" id="UP000676565"/>
    </source>
</evidence>
<keyword evidence="1" id="KW-0175">Coiled coil</keyword>